<evidence type="ECO:0000313" key="1">
    <source>
        <dbReference type="EMBL" id="PCH35561.1"/>
    </source>
</evidence>
<gene>
    <name evidence="1" type="ORF">WOLCODRAFT_80605</name>
</gene>
<dbReference type="EMBL" id="KB467854">
    <property type="protein sequence ID" value="PCH35561.1"/>
    <property type="molecule type" value="Genomic_DNA"/>
</dbReference>
<keyword evidence="2" id="KW-1185">Reference proteome</keyword>
<dbReference type="AlphaFoldDB" id="A0A2H3J0R6"/>
<protein>
    <submittedName>
        <fullName evidence="1">Uncharacterized protein</fullName>
    </submittedName>
</protein>
<proteinExistence type="predicted"/>
<reference evidence="1 2" key="1">
    <citation type="journal article" date="2012" name="Science">
        <title>The Paleozoic origin of enzymatic lignin decomposition reconstructed from 31 fungal genomes.</title>
        <authorList>
            <person name="Floudas D."/>
            <person name="Binder M."/>
            <person name="Riley R."/>
            <person name="Barry K."/>
            <person name="Blanchette R.A."/>
            <person name="Henrissat B."/>
            <person name="Martinez A.T."/>
            <person name="Otillar R."/>
            <person name="Spatafora J.W."/>
            <person name="Yadav J.S."/>
            <person name="Aerts A."/>
            <person name="Benoit I."/>
            <person name="Boyd A."/>
            <person name="Carlson A."/>
            <person name="Copeland A."/>
            <person name="Coutinho P.M."/>
            <person name="de Vries R.P."/>
            <person name="Ferreira P."/>
            <person name="Findley K."/>
            <person name="Foster B."/>
            <person name="Gaskell J."/>
            <person name="Glotzer D."/>
            <person name="Gorecki P."/>
            <person name="Heitman J."/>
            <person name="Hesse C."/>
            <person name="Hori C."/>
            <person name="Igarashi K."/>
            <person name="Jurgens J.A."/>
            <person name="Kallen N."/>
            <person name="Kersten P."/>
            <person name="Kohler A."/>
            <person name="Kuees U."/>
            <person name="Kumar T.K.A."/>
            <person name="Kuo A."/>
            <person name="LaButti K."/>
            <person name="Larrondo L.F."/>
            <person name="Lindquist E."/>
            <person name="Ling A."/>
            <person name="Lombard V."/>
            <person name="Lucas S."/>
            <person name="Lundell T."/>
            <person name="Martin R."/>
            <person name="McLaughlin D.J."/>
            <person name="Morgenstern I."/>
            <person name="Morin E."/>
            <person name="Murat C."/>
            <person name="Nagy L.G."/>
            <person name="Nolan M."/>
            <person name="Ohm R.A."/>
            <person name="Patyshakuliyeva A."/>
            <person name="Rokas A."/>
            <person name="Ruiz-Duenas F.J."/>
            <person name="Sabat G."/>
            <person name="Salamov A."/>
            <person name="Samejima M."/>
            <person name="Schmutz J."/>
            <person name="Slot J.C."/>
            <person name="St John F."/>
            <person name="Stenlid J."/>
            <person name="Sun H."/>
            <person name="Sun S."/>
            <person name="Syed K."/>
            <person name="Tsang A."/>
            <person name="Wiebenga A."/>
            <person name="Young D."/>
            <person name="Pisabarro A."/>
            <person name="Eastwood D.C."/>
            <person name="Martin F."/>
            <person name="Cullen D."/>
            <person name="Grigoriev I.V."/>
            <person name="Hibbett D.S."/>
        </authorList>
    </citation>
    <scope>NUCLEOTIDE SEQUENCE [LARGE SCALE GENOMIC DNA]</scope>
    <source>
        <strain evidence="1 2">MD-104</strain>
    </source>
</reference>
<dbReference type="STRING" id="742152.A0A2H3J0R6"/>
<organism evidence="1 2">
    <name type="scientific">Wolfiporia cocos (strain MD-104)</name>
    <name type="common">Brown rot fungus</name>
    <dbReference type="NCBI Taxonomy" id="742152"/>
    <lineage>
        <taxon>Eukaryota</taxon>
        <taxon>Fungi</taxon>
        <taxon>Dikarya</taxon>
        <taxon>Basidiomycota</taxon>
        <taxon>Agaricomycotina</taxon>
        <taxon>Agaricomycetes</taxon>
        <taxon>Polyporales</taxon>
        <taxon>Phaeolaceae</taxon>
        <taxon>Wolfiporia</taxon>
    </lineage>
</organism>
<name>A0A2H3J0R6_WOLCO</name>
<evidence type="ECO:0000313" key="2">
    <source>
        <dbReference type="Proteomes" id="UP000218811"/>
    </source>
</evidence>
<dbReference type="OrthoDB" id="3259770at2759"/>
<dbReference type="Proteomes" id="UP000218811">
    <property type="component" value="Unassembled WGS sequence"/>
</dbReference>
<accession>A0A2H3J0R6</accession>
<sequence length="58" mass="6598">LLYIGNDNIDDSDIPHHTKLKQLLTAHFSEFQESIASDAQNALGWVSFTSDLWTDHQL</sequence>
<feature type="non-terminal residue" evidence="1">
    <location>
        <position position="1"/>
    </location>
</feature>